<dbReference type="AlphaFoldDB" id="A0A2C5Y3V1"/>
<name>A0A2C5Y3V1_9HYPO</name>
<proteinExistence type="predicted"/>
<evidence type="ECO:0000256" key="1">
    <source>
        <dbReference type="SAM" id="MobiDB-lite"/>
    </source>
</evidence>
<protein>
    <recommendedName>
        <fullName evidence="2">N-acetyltransferase domain-containing protein</fullName>
    </recommendedName>
</protein>
<evidence type="ECO:0000259" key="2">
    <source>
        <dbReference type="Pfam" id="PF13302"/>
    </source>
</evidence>
<dbReference type="Gene3D" id="3.40.630.30">
    <property type="match status" value="1"/>
</dbReference>
<feature type="region of interest" description="Disordered" evidence="1">
    <location>
        <begin position="1"/>
        <end position="37"/>
    </location>
</feature>
<reference evidence="3 4" key="1">
    <citation type="submission" date="2017-06" db="EMBL/GenBank/DDBJ databases">
        <title>Ant-infecting Ophiocordyceps genomes reveal a high diversity of potential behavioral manipulation genes and a possible major role for enterotoxins.</title>
        <authorList>
            <person name="De Bekker C."/>
            <person name="Evans H.C."/>
            <person name="Brachmann A."/>
            <person name="Hughes D.P."/>
        </authorList>
    </citation>
    <scope>NUCLEOTIDE SEQUENCE [LARGE SCALE GENOMIC DNA]</scope>
    <source>
        <strain evidence="3 4">Map64</strain>
    </source>
</reference>
<comment type="caution">
    <text evidence="3">The sequence shown here is derived from an EMBL/GenBank/DDBJ whole genome shotgun (WGS) entry which is preliminary data.</text>
</comment>
<dbReference type="Pfam" id="PF13302">
    <property type="entry name" value="Acetyltransf_3"/>
    <property type="match status" value="1"/>
</dbReference>
<accession>A0A2C5Y3V1</accession>
<evidence type="ECO:0000313" key="4">
    <source>
        <dbReference type="Proteomes" id="UP000226192"/>
    </source>
</evidence>
<feature type="domain" description="N-acetyltransferase" evidence="2">
    <location>
        <begin position="68"/>
        <end position="249"/>
    </location>
</feature>
<sequence>MDQIEQNSVTRNGDNNGSASTQNFPRPANQSPTLQQEERPAAFVTTTPVFNPLGSVHNNPITLNVPDLVIRQLDESSRDAVLSILTESPPPLGSIFPNYYSIDFEEFFDMVIPIDQTQNPFFFGVFLKDDNQNQEEGELIGLGGEINFSSTPYTGVTYYKHWPNFDILFKRQYWDTALPTLFGKEFLRFWWSSPQRDEAHIYDDEAKRDAGFLVPPYHGEGDTPVTELLTCFIAPDNHQVARVLEEMGFDRGEQERITTRPMWTEGFNVHLTHEIWRYWKRD</sequence>
<dbReference type="InterPro" id="IPR000182">
    <property type="entry name" value="GNAT_dom"/>
</dbReference>
<evidence type="ECO:0000313" key="3">
    <source>
        <dbReference type="EMBL" id="PHH61561.1"/>
    </source>
</evidence>
<gene>
    <name evidence="3" type="ORF">CDD81_8142</name>
</gene>
<dbReference type="GO" id="GO:0016747">
    <property type="term" value="F:acyltransferase activity, transferring groups other than amino-acyl groups"/>
    <property type="evidence" value="ECO:0007669"/>
    <property type="project" value="InterPro"/>
</dbReference>
<feature type="compositionally biased region" description="Polar residues" evidence="1">
    <location>
        <begin position="1"/>
        <end position="35"/>
    </location>
</feature>
<organism evidence="3 4">
    <name type="scientific">Ophiocordyceps australis</name>
    <dbReference type="NCBI Taxonomy" id="1399860"/>
    <lineage>
        <taxon>Eukaryota</taxon>
        <taxon>Fungi</taxon>
        <taxon>Dikarya</taxon>
        <taxon>Ascomycota</taxon>
        <taxon>Pezizomycotina</taxon>
        <taxon>Sordariomycetes</taxon>
        <taxon>Hypocreomycetidae</taxon>
        <taxon>Hypocreales</taxon>
        <taxon>Ophiocordycipitaceae</taxon>
        <taxon>Ophiocordyceps</taxon>
    </lineage>
</organism>
<dbReference type="Proteomes" id="UP000226192">
    <property type="component" value="Unassembled WGS sequence"/>
</dbReference>
<keyword evidence="4" id="KW-1185">Reference proteome</keyword>
<dbReference type="EMBL" id="NJET01000099">
    <property type="protein sequence ID" value="PHH61561.1"/>
    <property type="molecule type" value="Genomic_DNA"/>
</dbReference>